<gene>
    <name evidence="1" type="ORF">ALEPTO_LOCUS10820</name>
</gene>
<evidence type="ECO:0000313" key="2">
    <source>
        <dbReference type="Proteomes" id="UP000789508"/>
    </source>
</evidence>
<reference evidence="1" key="1">
    <citation type="submission" date="2021-06" db="EMBL/GenBank/DDBJ databases">
        <authorList>
            <person name="Kallberg Y."/>
            <person name="Tangrot J."/>
            <person name="Rosling A."/>
        </authorList>
    </citation>
    <scope>NUCLEOTIDE SEQUENCE</scope>
    <source>
        <strain evidence="1">FL130A</strain>
    </source>
</reference>
<keyword evidence="2" id="KW-1185">Reference proteome</keyword>
<name>A0A9N9ELU2_9GLOM</name>
<sequence length="55" mass="6283">NILNETIQVDTMLKEKDNDTASTDVCILIEEEKRKDTSDETDMPSETIVEATYDM</sequence>
<dbReference type="AlphaFoldDB" id="A0A9N9ELU2"/>
<evidence type="ECO:0000313" key="1">
    <source>
        <dbReference type="EMBL" id="CAG8679649.1"/>
    </source>
</evidence>
<accession>A0A9N9ELU2</accession>
<feature type="non-terminal residue" evidence="1">
    <location>
        <position position="55"/>
    </location>
</feature>
<proteinExistence type="predicted"/>
<dbReference type="EMBL" id="CAJVPS010013893">
    <property type="protein sequence ID" value="CAG8679649.1"/>
    <property type="molecule type" value="Genomic_DNA"/>
</dbReference>
<feature type="non-terminal residue" evidence="1">
    <location>
        <position position="1"/>
    </location>
</feature>
<organism evidence="1 2">
    <name type="scientific">Ambispora leptoticha</name>
    <dbReference type="NCBI Taxonomy" id="144679"/>
    <lineage>
        <taxon>Eukaryota</taxon>
        <taxon>Fungi</taxon>
        <taxon>Fungi incertae sedis</taxon>
        <taxon>Mucoromycota</taxon>
        <taxon>Glomeromycotina</taxon>
        <taxon>Glomeromycetes</taxon>
        <taxon>Archaeosporales</taxon>
        <taxon>Ambisporaceae</taxon>
        <taxon>Ambispora</taxon>
    </lineage>
</organism>
<comment type="caution">
    <text evidence="1">The sequence shown here is derived from an EMBL/GenBank/DDBJ whole genome shotgun (WGS) entry which is preliminary data.</text>
</comment>
<dbReference type="Proteomes" id="UP000789508">
    <property type="component" value="Unassembled WGS sequence"/>
</dbReference>
<protein>
    <submittedName>
        <fullName evidence="1">5984_t:CDS:1</fullName>
    </submittedName>
</protein>